<evidence type="ECO:0000256" key="1">
    <source>
        <dbReference type="SAM" id="MobiDB-lite"/>
    </source>
</evidence>
<evidence type="ECO:0000313" key="3">
    <source>
        <dbReference type="Proteomes" id="UP000324897"/>
    </source>
</evidence>
<reference evidence="2 3" key="1">
    <citation type="journal article" date="2019" name="Sci. Rep.">
        <title>A high-quality genome of Eragrostis curvula grass provides insights into Poaceae evolution and supports new strategies to enhance forage quality.</title>
        <authorList>
            <person name="Carballo J."/>
            <person name="Santos B.A.C.M."/>
            <person name="Zappacosta D."/>
            <person name="Garbus I."/>
            <person name="Selva J.P."/>
            <person name="Gallo C.A."/>
            <person name="Diaz A."/>
            <person name="Albertini E."/>
            <person name="Caccamo M."/>
            <person name="Echenique V."/>
        </authorList>
    </citation>
    <scope>NUCLEOTIDE SEQUENCE [LARGE SCALE GENOMIC DNA]</scope>
    <source>
        <strain evidence="3">cv. Victoria</strain>
        <tissue evidence="2">Leaf</tissue>
    </source>
</reference>
<dbReference type="AlphaFoldDB" id="A0A5J9VMW8"/>
<feature type="region of interest" description="Disordered" evidence="1">
    <location>
        <begin position="126"/>
        <end position="163"/>
    </location>
</feature>
<keyword evidence="3" id="KW-1185">Reference proteome</keyword>
<dbReference type="EMBL" id="RWGY01000009">
    <property type="protein sequence ID" value="TVU36937.1"/>
    <property type="molecule type" value="Genomic_DNA"/>
</dbReference>
<protein>
    <submittedName>
        <fullName evidence="2">Uncharacterized protein</fullName>
    </submittedName>
</protein>
<sequence>MLAGWLRARRRPHMWLDQSEQKNLEATRPRWRFGDVKPVPWRDFLVPSDQRRRCGRGRGREVRQWPQRPRQAAHEGHWKLPHYSCRCRHISGFTKRPLQELQYSSGSFKQPKWAKEKITFAIQPLRLMTTTEEEDRTSAATSKSWRRETPRDEDDKGAAASKA</sequence>
<feature type="region of interest" description="Disordered" evidence="1">
    <location>
        <begin position="52"/>
        <end position="73"/>
    </location>
</feature>
<dbReference type="Gramene" id="TVU36937">
    <property type="protein sequence ID" value="TVU36937"/>
    <property type="gene ID" value="EJB05_18894"/>
</dbReference>
<comment type="caution">
    <text evidence="2">The sequence shown here is derived from an EMBL/GenBank/DDBJ whole genome shotgun (WGS) entry which is preliminary data.</text>
</comment>
<proteinExistence type="predicted"/>
<accession>A0A5J9VMW8</accession>
<dbReference type="Proteomes" id="UP000324897">
    <property type="component" value="Unassembled WGS sequence"/>
</dbReference>
<gene>
    <name evidence="2" type="ORF">EJB05_18894</name>
</gene>
<feature type="compositionally biased region" description="Basic and acidic residues" evidence="1">
    <location>
        <begin position="145"/>
        <end position="157"/>
    </location>
</feature>
<name>A0A5J9VMW8_9POAL</name>
<evidence type="ECO:0000313" key="2">
    <source>
        <dbReference type="EMBL" id="TVU36937.1"/>
    </source>
</evidence>
<organism evidence="2 3">
    <name type="scientific">Eragrostis curvula</name>
    <name type="common">weeping love grass</name>
    <dbReference type="NCBI Taxonomy" id="38414"/>
    <lineage>
        <taxon>Eukaryota</taxon>
        <taxon>Viridiplantae</taxon>
        <taxon>Streptophyta</taxon>
        <taxon>Embryophyta</taxon>
        <taxon>Tracheophyta</taxon>
        <taxon>Spermatophyta</taxon>
        <taxon>Magnoliopsida</taxon>
        <taxon>Liliopsida</taxon>
        <taxon>Poales</taxon>
        <taxon>Poaceae</taxon>
        <taxon>PACMAD clade</taxon>
        <taxon>Chloridoideae</taxon>
        <taxon>Eragrostideae</taxon>
        <taxon>Eragrostidinae</taxon>
        <taxon>Eragrostis</taxon>
    </lineage>
</organism>